<evidence type="ECO:0000313" key="2">
    <source>
        <dbReference type="Proteomes" id="UP000199054"/>
    </source>
</evidence>
<proteinExistence type="predicted"/>
<keyword evidence="2" id="KW-1185">Reference proteome</keyword>
<dbReference type="STRING" id="34002.SAMN04489859_103319"/>
<name>A0A1H8LRH7_9RHOB</name>
<sequence length="44" mass="4835">MYDRPAGRWTGKNGVRSHRQVSGAFVARVVIESPLQVKAIAMHG</sequence>
<dbReference type="AlphaFoldDB" id="A0A1H8LRH7"/>
<organism evidence="1 2">
    <name type="scientific">Paracoccus alcaliphilus</name>
    <dbReference type="NCBI Taxonomy" id="34002"/>
    <lineage>
        <taxon>Bacteria</taxon>
        <taxon>Pseudomonadati</taxon>
        <taxon>Pseudomonadota</taxon>
        <taxon>Alphaproteobacteria</taxon>
        <taxon>Rhodobacterales</taxon>
        <taxon>Paracoccaceae</taxon>
        <taxon>Paracoccus</taxon>
    </lineage>
</organism>
<gene>
    <name evidence="1" type="ORF">SAMN04489859_103319</name>
</gene>
<reference evidence="1 2" key="1">
    <citation type="submission" date="2016-10" db="EMBL/GenBank/DDBJ databases">
        <authorList>
            <person name="de Groot N.N."/>
        </authorList>
    </citation>
    <scope>NUCLEOTIDE SEQUENCE [LARGE SCALE GENOMIC DNA]</scope>
    <source>
        <strain evidence="1 2">DSM 8512</strain>
    </source>
</reference>
<dbReference type="Proteomes" id="UP000199054">
    <property type="component" value="Unassembled WGS sequence"/>
</dbReference>
<accession>A0A1H8LRH7</accession>
<protein>
    <submittedName>
        <fullName evidence="1">Uncharacterized protein</fullName>
    </submittedName>
</protein>
<dbReference type="EMBL" id="FODE01000033">
    <property type="protein sequence ID" value="SEO07705.1"/>
    <property type="molecule type" value="Genomic_DNA"/>
</dbReference>
<evidence type="ECO:0000313" key="1">
    <source>
        <dbReference type="EMBL" id="SEO07705.1"/>
    </source>
</evidence>